<proteinExistence type="predicted"/>
<evidence type="ECO:0000313" key="2">
    <source>
        <dbReference type="EMBL" id="CAG6620959.1"/>
    </source>
</evidence>
<protein>
    <submittedName>
        <fullName evidence="2">Uncharacterized protein</fullName>
    </submittedName>
</protein>
<feature type="compositionally biased region" description="Polar residues" evidence="1">
    <location>
        <begin position="105"/>
        <end position="118"/>
    </location>
</feature>
<reference evidence="2" key="1">
    <citation type="submission" date="2021-05" db="EMBL/GenBank/DDBJ databases">
        <authorList>
            <person name="Alioto T."/>
            <person name="Alioto T."/>
            <person name="Gomez Garrido J."/>
        </authorList>
    </citation>
    <scope>NUCLEOTIDE SEQUENCE</scope>
</reference>
<accession>A0A8D8M2M6</accession>
<feature type="region of interest" description="Disordered" evidence="1">
    <location>
        <begin position="96"/>
        <end position="118"/>
    </location>
</feature>
<dbReference type="EMBL" id="HBUF01048944">
    <property type="protein sequence ID" value="CAG6620959.1"/>
    <property type="molecule type" value="Transcribed_RNA"/>
</dbReference>
<dbReference type="EMBL" id="HBUF01048946">
    <property type="protein sequence ID" value="CAG6620963.1"/>
    <property type="molecule type" value="Transcribed_RNA"/>
</dbReference>
<sequence length="118" mass="13292">MIVRVHLIETLTFHQEIEQFPETGPDPVHLPIEDILIVRPKPTGPLTEDLVLTKKSMMTIVMLMMTLVLMLKIVHKSHDLPPRTVDHIVKTPTPVDHLHPHPILPTSTHSSSNSLPTT</sequence>
<evidence type="ECO:0000256" key="1">
    <source>
        <dbReference type="SAM" id="MobiDB-lite"/>
    </source>
</evidence>
<organism evidence="2">
    <name type="scientific">Cacopsylla melanoneura</name>
    <dbReference type="NCBI Taxonomy" id="428564"/>
    <lineage>
        <taxon>Eukaryota</taxon>
        <taxon>Metazoa</taxon>
        <taxon>Ecdysozoa</taxon>
        <taxon>Arthropoda</taxon>
        <taxon>Hexapoda</taxon>
        <taxon>Insecta</taxon>
        <taxon>Pterygota</taxon>
        <taxon>Neoptera</taxon>
        <taxon>Paraneoptera</taxon>
        <taxon>Hemiptera</taxon>
        <taxon>Sternorrhyncha</taxon>
        <taxon>Psylloidea</taxon>
        <taxon>Psyllidae</taxon>
        <taxon>Psyllinae</taxon>
        <taxon>Cacopsylla</taxon>
    </lineage>
</organism>
<dbReference type="AlphaFoldDB" id="A0A8D8M2M6"/>
<name>A0A8D8M2M6_9HEMI</name>
<dbReference type="EMBL" id="HBUF01048945">
    <property type="protein sequence ID" value="CAG6620961.1"/>
    <property type="molecule type" value="Transcribed_RNA"/>
</dbReference>